<dbReference type="InterPro" id="IPR000821">
    <property type="entry name" value="Ala_racemase"/>
</dbReference>
<keyword evidence="3" id="KW-0413">Isomerase</keyword>
<dbReference type="SUPFAM" id="SSF51419">
    <property type="entry name" value="PLP-binding barrel"/>
    <property type="match status" value="1"/>
</dbReference>
<proteinExistence type="predicted"/>
<organism evidence="5 6">
    <name type="scientific">candidate division TA06 bacterium B3_TA06</name>
    <dbReference type="NCBI Taxonomy" id="2012487"/>
    <lineage>
        <taxon>Bacteria</taxon>
        <taxon>Bacteria division TA06</taxon>
    </lineage>
</organism>
<feature type="domain" description="Alanine racemase N-terminal" evidence="4">
    <location>
        <begin position="6"/>
        <end position="225"/>
    </location>
</feature>
<dbReference type="Proteomes" id="UP000317778">
    <property type="component" value="Unassembled WGS sequence"/>
</dbReference>
<dbReference type="InterPro" id="IPR001608">
    <property type="entry name" value="Ala_racemase_N"/>
</dbReference>
<dbReference type="CDD" id="cd06815">
    <property type="entry name" value="PLPDE_III_AR_like_1"/>
    <property type="match status" value="1"/>
</dbReference>
<evidence type="ECO:0000313" key="6">
    <source>
        <dbReference type="Proteomes" id="UP000317778"/>
    </source>
</evidence>
<evidence type="ECO:0000256" key="3">
    <source>
        <dbReference type="ARBA" id="ARBA00023235"/>
    </source>
</evidence>
<dbReference type="InterPro" id="IPR029066">
    <property type="entry name" value="PLP-binding_barrel"/>
</dbReference>
<name>A0A532V8K3_UNCT6</name>
<evidence type="ECO:0000256" key="1">
    <source>
        <dbReference type="ARBA" id="ARBA00001933"/>
    </source>
</evidence>
<dbReference type="EMBL" id="NJBO01000004">
    <property type="protein sequence ID" value="TKJ43519.1"/>
    <property type="molecule type" value="Genomic_DNA"/>
</dbReference>
<evidence type="ECO:0000259" key="4">
    <source>
        <dbReference type="Pfam" id="PF01168"/>
    </source>
</evidence>
<dbReference type="GO" id="GO:0005829">
    <property type="term" value="C:cytosol"/>
    <property type="evidence" value="ECO:0007669"/>
    <property type="project" value="TreeGrafter"/>
</dbReference>
<dbReference type="GO" id="GO:0008784">
    <property type="term" value="F:alanine racemase activity"/>
    <property type="evidence" value="ECO:0007669"/>
    <property type="project" value="TreeGrafter"/>
</dbReference>
<dbReference type="PANTHER" id="PTHR30511">
    <property type="entry name" value="ALANINE RACEMASE"/>
    <property type="match status" value="1"/>
</dbReference>
<reference evidence="5 6" key="1">
    <citation type="submission" date="2017-06" db="EMBL/GenBank/DDBJ databases">
        <title>Novel microbial phyla capable of carbon fixation and sulfur reduction in deep-sea sediments.</title>
        <authorList>
            <person name="Huang J."/>
            <person name="Baker B."/>
            <person name="Wang Y."/>
        </authorList>
    </citation>
    <scope>NUCLEOTIDE SEQUENCE [LARGE SCALE GENOMIC DNA]</scope>
    <source>
        <strain evidence="5">B3_TA06</strain>
    </source>
</reference>
<comment type="cofactor">
    <cofactor evidence="1">
        <name>pyridoxal 5'-phosphate</name>
        <dbReference type="ChEBI" id="CHEBI:597326"/>
    </cofactor>
</comment>
<comment type="caution">
    <text evidence="5">The sequence shown here is derived from an EMBL/GenBank/DDBJ whole genome shotgun (WGS) entry which is preliminary data.</text>
</comment>
<dbReference type="PANTHER" id="PTHR30511:SF3">
    <property type="entry name" value="LYSINE RACEMASE"/>
    <property type="match status" value="1"/>
</dbReference>
<dbReference type="GO" id="GO:0030170">
    <property type="term" value="F:pyridoxal phosphate binding"/>
    <property type="evidence" value="ECO:0007669"/>
    <property type="project" value="TreeGrafter"/>
</dbReference>
<accession>A0A532V8K3</accession>
<protein>
    <submittedName>
        <fullName evidence="5">Amino-acid racemase</fullName>
    </submittedName>
</protein>
<evidence type="ECO:0000256" key="2">
    <source>
        <dbReference type="ARBA" id="ARBA00022898"/>
    </source>
</evidence>
<dbReference type="AlphaFoldDB" id="A0A532V8K3"/>
<sequence length="365" mass="40663">MSRVLIDPAVIEHNFEAMDRMFTKRGIHWTAVTKVLCGYKPALKLLVELGLRSFADSRLANLKTIRKLCPEAETIYIRPPRIKSVANVVLWADISLNTELATIRALSKAALEQNKVHGIIIMIELGELREGVMPDRLLEFYRDVFELKGIEVLGIGTNLACMYGVLPTYDKLMQLALYKRIIELKFKTKLPLCSGGSSISIPNILEKQLPKEINHFRVGESLFLGTDLINGGYIKGLKPDAFLLAASIVELKEKPTGPLGEMVENAFGEAPTTEEIGEWGHGGERAERAVLNIGRLDVPFEHLVPIDERVNLVGGASDLLVADLSETKMTYKLGDEIRFRLDYPALLALMHSRYMEKEVVNPPGA</sequence>
<dbReference type="Pfam" id="PF01168">
    <property type="entry name" value="Ala_racemase_N"/>
    <property type="match status" value="1"/>
</dbReference>
<dbReference type="Gene3D" id="3.20.20.10">
    <property type="entry name" value="Alanine racemase"/>
    <property type="match status" value="1"/>
</dbReference>
<gene>
    <name evidence="5" type="ORF">CEE36_04075</name>
</gene>
<evidence type="ECO:0000313" key="5">
    <source>
        <dbReference type="EMBL" id="TKJ43519.1"/>
    </source>
</evidence>
<keyword evidence="2" id="KW-0663">Pyridoxal phosphate</keyword>